<feature type="transmembrane region" description="Helical" evidence="2">
    <location>
        <begin position="44"/>
        <end position="65"/>
    </location>
</feature>
<reference evidence="3 4" key="1">
    <citation type="submission" date="2020-04" db="EMBL/GenBank/DDBJ databases">
        <title>Genome sequencing of novel species.</title>
        <authorList>
            <person name="Heo J."/>
            <person name="Kim S.-J."/>
            <person name="Kim J.-S."/>
            <person name="Hong S.-B."/>
            <person name="Kwon S.-W."/>
        </authorList>
    </citation>
    <scope>NUCLEOTIDE SEQUENCE [LARGE SCALE GENOMIC DNA]</scope>
    <source>
        <strain evidence="3 4">GN2-R2</strain>
    </source>
</reference>
<accession>A0A7Z2ZRI0</accession>
<dbReference type="EMBL" id="CP051685">
    <property type="protein sequence ID" value="QJD99500.1"/>
    <property type="molecule type" value="Genomic_DNA"/>
</dbReference>
<organism evidence="3 4">
    <name type="scientific">Massilia forsythiae</name>
    <dbReference type="NCBI Taxonomy" id="2728020"/>
    <lineage>
        <taxon>Bacteria</taxon>
        <taxon>Pseudomonadati</taxon>
        <taxon>Pseudomonadota</taxon>
        <taxon>Betaproteobacteria</taxon>
        <taxon>Burkholderiales</taxon>
        <taxon>Oxalobacteraceae</taxon>
        <taxon>Telluria group</taxon>
        <taxon>Massilia</taxon>
    </lineage>
</organism>
<evidence type="ECO:0000256" key="1">
    <source>
        <dbReference type="SAM" id="MobiDB-lite"/>
    </source>
</evidence>
<dbReference type="KEGG" id="mfy:HH212_05240"/>
<evidence type="ECO:0000256" key="2">
    <source>
        <dbReference type="SAM" id="Phobius"/>
    </source>
</evidence>
<name>A0A7Z2ZRI0_9BURK</name>
<feature type="transmembrane region" description="Helical" evidence="2">
    <location>
        <begin position="135"/>
        <end position="159"/>
    </location>
</feature>
<feature type="region of interest" description="Disordered" evidence="1">
    <location>
        <begin position="1"/>
        <end position="20"/>
    </location>
</feature>
<keyword evidence="2" id="KW-0472">Membrane</keyword>
<proteinExistence type="predicted"/>
<dbReference type="RefSeq" id="WP_169434395.1">
    <property type="nucleotide sequence ID" value="NZ_CP051685.1"/>
</dbReference>
<keyword evidence="2" id="KW-1133">Transmembrane helix</keyword>
<protein>
    <submittedName>
        <fullName evidence="3">Uncharacterized protein</fullName>
    </submittedName>
</protein>
<feature type="transmembrane region" description="Helical" evidence="2">
    <location>
        <begin position="104"/>
        <end position="129"/>
    </location>
</feature>
<evidence type="ECO:0000313" key="4">
    <source>
        <dbReference type="Proteomes" id="UP000502415"/>
    </source>
</evidence>
<feature type="transmembrane region" description="Helical" evidence="2">
    <location>
        <begin position="180"/>
        <end position="203"/>
    </location>
</feature>
<keyword evidence="2" id="KW-0812">Transmembrane</keyword>
<dbReference type="AlphaFoldDB" id="A0A7Z2ZRI0"/>
<feature type="transmembrane region" description="Helical" evidence="2">
    <location>
        <begin position="71"/>
        <end position="92"/>
    </location>
</feature>
<sequence>MADGSRAGTGQSAGQGPGILDRIGRIVPARLQARPRQRRAARDLALLAGLTALSAPLLALLYHLLGFDAAGAVVLGGGAAMVAAPFALRAGLPLPLARDQFVGALYLLKVWLALHLGGIGAPTVSWFALCPMVALLLGGVRAGLAWGAIVVPTLAVLFAAGRHAGVLPLHPIDDAGLLQLAGALGLVVLASIVVALACAGGGVHADD</sequence>
<gene>
    <name evidence="3" type="ORF">HH212_05240</name>
</gene>
<evidence type="ECO:0000313" key="3">
    <source>
        <dbReference type="EMBL" id="QJD99500.1"/>
    </source>
</evidence>
<keyword evidence="4" id="KW-1185">Reference proteome</keyword>
<dbReference type="Proteomes" id="UP000502415">
    <property type="component" value="Chromosome"/>
</dbReference>